<dbReference type="Proteomes" id="UP000218811">
    <property type="component" value="Unassembled WGS sequence"/>
</dbReference>
<organism evidence="1 2">
    <name type="scientific">Wolfiporia cocos (strain MD-104)</name>
    <name type="common">Brown rot fungus</name>
    <dbReference type="NCBI Taxonomy" id="742152"/>
    <lineage>
        <taxon>Eukaryota</taxon>
        <taxon>Fungi</taxon>
        <taxon>Dikarya</taxon>
        <taxon>Basidiomycota</taxon>
        <taxon>Agaricomycotina</taxon>
        <taxon>Agaricomycetes</taxon>
        <taxon>Polyporales</taxon>
        <taxon>Phaeolaceae</taxon>
        <taxon>Wolfiporia</taxon>
    </lineage>
</organism>
<keyword evidence="2" id="KW-1185">Reference proteome</keyword>
<gene>
    <name evidence="1" type="ORF">WOLCODRAFT_29563</name>
</gene>
<reference evidence="1 2" key="1">
    <citation type="journal article" date="2012" name="Science">
        <title>The Paleozoic origin of enzymatic lignin decomposition reconstructed from 31 fungal genomes.</title>
        <authorList>
            <person name="Floudas D."/>
            <person name="Binder M."/>
            <person name="Riley R."/>
            <person name="Barry K."/>
            <person name="Blanchette R.A."/>
            <person name="Henrissat B."/>
            <person name="Martinez A.T."/>
            <person name="Otillar R."/>
            <person name="Spatafora J.W."/>
            <person name="Yadav J.S."/>
            <person name="Aerts A."/>
            <person name="Benoit I."/>
            <person name="Boyd A."/>
            <person name="Carlson A."/>
            <person name="Copeland A."/>
            <person name="Coutinho P.M."/>
            <person name="de Vries R.P."/>
            <person name="Ferreira P."/>
            <person name="Findley K."/>
            <person name="Foster B."/>
            <person name="Gaskell J."/>
            <person name="Glotzer D."/>
            <person name="Gorecki P."/>
            <person name="Heitman J."/>
            <person name="Hesse C."/>
            <person name="Hori C."/>
            <person name="Igarashi K."/>
            <person name="Jurgens J.A."/>
            <person name="Kallen N."/>
            <person name="Kersten P."/>
            <person name="Kohler A."/>
            <person name="Kuees U."/>
            <person name="Kumar T.K.A."/>
            <person name="Kuo A."/>
            <person name="LaButti K."/>
            <person name="Larrondo L.F."/>
            <person name="Lindquist E."/>
            <person name="Ling A."/>
            <person name="Lombard V."/>
            <person name="Lucas S."/>
            <person name="Lundell T."/>
            <person name="Martin R."/>
            <person name="McLaughlin D.J."/>
            <person name="Morgenstern I."/>
            <person name="Morin E."/>
            <person name="Murat C."/>
            <person name="Nagy L.G."/>
            <person name="Nolan M."/>
            <person name="Ohm R.A."/>
            <person name="Patyshakuliyeva A."/>
            <person name="Rokas A."/>
            <person name="Ruiz-Duenas F.J."/>
            <person name="Sabat G."/>
            <person name="Salamov A."/>
            <person name="Samejima M."/>
            <person name="Schmutz J."/>
            <person name="Slot J.C."/>
            <person name="St John F."/>
            <person name="Stenlid J."/>
            <person name="Sun H."/>
            <person name="Sun S."/>
            <person name="Syed K."/>
            <person name="Tsang A."/>
            <person name="Wiebenga A."/>
            <person name="Young D."/>
            <person name="Pisabarro A."/>
            <person name="Eastwood D.C."/>
            <person name="Martin F."/>
            <person name="Cullen D."/>
            <person name="Grigoriev I.V."/>
            <person name="Hibbett D.S."/>
        </authorList>
    </citation>
    <scope>NUCLEOTIDE SEQUENCE [LARGE SCALE GENOMIC DNA]</scope>
    <source>
        <strain evidence="1 2">MD-104</strain>
    </source>
</reference>
<proteinExistence type="predicted"/>
<name>A0A2H3JKV1_WOLCO</name>
<dbReference type="AlphaFoldDB" id="A0A2H3JKV1"/>
<evidence type="ECO:0000313" key="2">
    <source>
        <dbReference type="Proteomes" id="UP000218811"/>
    </source>
</evidence>
<dbReference type="EMBL" id="KB467998">
    <property type="protein sequence ID" value="PCH39419.1"/>
    <property type="molecule type" value="Genomic_DNA"/>
</dbReference>
<evidence type="ECO:0000313" key="1">
    <source>
        <dbReference type="EMBL" id="PCH39419.1"/>
    </source>
</evidence>
<protein>
    <submittedName>
        <fullName evidence="1">Uncharacterized protein</fullName>
    </submittedName>
</protein>
<accession>A0A2H3JKV1</accession>
<sequence length="107" mass="11704">MPNGPYVLTRNQSSRTITVVDSSRQVPCSFSAHHGSDVVHVLNFTGPMTPVQIHSLFLCETAQEESSVVSFPVLWTPRAEHEESAVRSFPRLLGSSSLPSIIHGYGL</sequence>